<protein>
    <recommendedName>
        <fullName evidence="3">DUF2794 domain-containing protein</fullName>
    </recommendedName>
</protein>
<gene>
    <name evidence="1" type="ORF">ME5_00524</name>
</gene>
<dbReference type="Proteomes" id="UP000008952">
    <property type="component" value="Unassembled WGS sequence"/>
</dbReference>
<evidence type="ECO:0000313" key="2">
    <source>
        <dbReference type="Proteomes" id="UP000008952"/>
    </source>
</evidence>
<dbReference type="STRING" id="1094558.ME5_00524"/>
<dbReference type="eggNOG" id="ENOG5032RW3">
    <property type="taxonomic scope" value="Bacteria"/>
</dbReference>
<evidence type="ECO:0008006" key="3">
    <source>
        <dbReference type="Google" id="ProtNLM"/>
    </source>
</evidence>
<name>J1K168_9HYPH</name>
<dbReference type="EMBL" id="AIMB01000003">
    <property type="protein sequence ID" value="EJF91192.1"/>
    <property type="molecule type" value="Genomic_DNA"/>
</dbReference>
<evidence type="ECO:0000313" key="1">
    <source>
        <dbReference type="EMBL" id="EJF91192.1"/>
    </source>
</evidence>
<reference evidence="1 2" key="1">
    <citation type="submission" date="2012-03" db="EMBL/GenBank/DDBJ databases">
        <title>The Genome Sequence of Bartonella tamiae Th239.</title>
        <authorList>
            <consortium name="The Broad Institute Genome Sequencing Platform"/>
            <consortium name="The Broad Institute Genome Sequencing Center for Infectious Disease"/>
            <person name="Feldgarden M."/>
            <person name="Kirby J."/>
            <person name="Kosoy M."/>
            <person name="Birtles R."/>
            <person name="Probert W.S."/>
            <person name="Chiaraviglio L."/>
            <person name="Young S.K."/>
            <person name="Zeng Q."/>
            <person name="Gargeya S."/>
            <person name="Fitzgerald M."/>
            <person name="Haas B."/>
            <person name="Abouelleil A."/>
            <person name="Alvarado L."/>
            <person name="Arachchi H.M."/>
            <person name="Berlin A."/>
            <person name="Chapman S.B."/>
            <person name="Gearin G."/>
            <person name="Goldberg J."/>
            <person name="Griggs A."/>
            <person name="Gujja S."/>
            <person name="Hansen M."/>
            <person name="Heiman D."/>
            <person name="Howarth C."/>
            <person name="Larimer J."/>
            <person name="Lui A."/>
            <person name="MacDonald P.J.P."/>
            <person name="McCowen C."/>
            <person name="Montmayeur A."/>
            <person name="Murphy C."/>
            <person name="Neiman D."/>
            <person name="Pearson M."/>
            <person name="Priest M."/>
            <person name="Roberts A."/>
            <person name="Saif S."/>
            <person name="Shea T."/>
            <person name="Sisk P."/>
            <person name="Stolte C."/>
            <person name="Sykes S."/>
            <person name="Wortman J."/>
            <person name="Nusbaum C."/>
            <person name="Birren B."/>
        </authorList>
    </citation>
    <scope>NUCLEOTIDE SEQUENCE [LARGE SCALE GENOMIC DNA]</scope>
    <source>
        <strain evidence="1 2">Th239</strain>
    </source>
</reference>
<proteinExistence type="predicted"/>
<dbReference type="PATRIC" id="fig|1094558.3.peg.579"/>
<dbReference type="RefSeq" id="WP_008038155.1">
    <property type="nucleotide sequence ID" value="NZ_JH725147.1"/>
</dbReference>
<dbReference type="AlphaFoldDB" id="J1K168"/>
<accession>J1K168</accession>
<dbReference type="OrthoDB" id="7159482at2"/>
<dbReference type="Pfam" id="PF10984">
    <property type="entry name" value="DUF2794"/>
    <property type="match status" value="1"/>
</dbReference>
<dbReference type="HOGENOM" id="CLU_133774_1_0_5"/>
<keyword evidence="2" id="KW-1185">Reference proteome</keyword>
<sequence>MGQENKNIITAFTNNNQTKKYKGPVAFNRIELDAILRIYGQMVAAGIWRDYAIDYLDDYAVFSIFRRTSEVPIYRIEKNPKRAQKQGAYSILGANNVILKRGHDIKQVLKFFNKSLLKIV</sequence>
<dbReference type="InterPro" id="IPR021252">
    <property type="entry name" value="DUF2794"/>
</dbReference>
<organism evidence="1 2">
    <name type="scientific">Bartonella tamiae Th239</name>
    <dbReference type="NCBI Taxonomy" id="1094558"/>
    <lineage>
        <taxon>Bacteria</taxon>
        <taxon>Pseudomonadati</taxon>
        <taxon>Pseudomonadota</taxon>
        <taxon>Alphaproteobacteria</taxon>
        <taxon>Hyphomicrobiales</taxon>
        <taxon>Bartonellaceae</taxon>
        <taxon>Bartonella</taxon>
    </lineage>
</organism>
<comment type="caution">
    <text evidence="1">The sequence shown here is derived from an EMBL/GenBank/DDBJ whole genome shotgun (WGS) entry which is preliminary data.</text>
</comment>